<protein>
    <submittedName>
        <fullName evidence="2">Uncharacterized protein</fullName>
    </submittedName>
</protein>
<dbReference type="EMBL" id="CP038631">
    <property type="protein sequence ID" value="QCC44819.1"/>
    <property type="molecule type" value="Genomic_DNA"/>
</dbReference>
<evidence type="ECO:0000313" key="4">
    <source>
        <dbReference type="Proteomes" id="UP000296216"/>
    </source>
</evidence>
<gene>
    <name evidence="3" type="ORF">APQ99_01922</name>
    <name evidence="2" type="ORF">HBSAL_05750</name>
</gene>
<dbReference type="RefSeq" id="WP_136361304.1">
    <property type="nucleotide sequence ID" value="NZ_VRYN01000004.1"/>
</dbReference>
<reference evidence="2" key="3">
    <citation type="journal article" name="MicrobiologyOpen">
        <title>Whole-genome comparison between the type strain of Halobacterium salinarum (DSM 3754(T)) and the laboratory strains R1 and NRC-1.</title>
        <authorList>
            <person name="Pfeiffer F."/>
            <person name="Losensky G."/>
            <person name="Marchfelder A."/>
            <person name="Habermann B."/>
            <person name="Dyall-Smith M."/>
        </authorList>
    </citation>
    <scope>NUCLEOTIDE SEQUENCE</scope>
    <source>
        <strain evidence="2">91-R6</strain>
    </source>
</reference>
<name>A0A4D6GST8_HALS9</name>
<feature type="transmembrane region" description="Helical" evidence="1">
    <location>
        <begin position="258"/>
        <end position="283"/>
    </location>
</feature>
<organism evidence="2 4">
    <name type="scientific">Halobacterium salinarum (strain ATCC 33171 / DSM 3754 / JCM 8978 / NBRC 102687 / NCIMB 764 / 91-R6)</name>
    <dbReference type="NCBI Taxonomy" id="2597657"/>
    <lineage>
        <taxon>Archaea</taxon>
        <taxon>Methanobacteriati</taxon>
        <taxon>Methanobacteriota</taxon>
        <taxon>Stenosarchaea group</taxon>
        <taxon>Halobacteria</taxon>
        <taxon>Halobacteriales</taxon>
        <taxon>Halobacteriaceae</taxon>
        <taxon>Halobacterium</taxon>
    </lineage>
</organism>
<dbReference type="Pfam" id="PF24400">
    <property type="entry name" value="DUF7544"/>
    <property type="match status" value="1"/>
</dbReference>
<feature type="transmembrane region" description="Helical" evidence="1">
    <location>
        <begin position="123"/>
        <end position="142"/>
    </location>
</feature>
<dbReference type="Proteomes" id="UP000323075">
    <property type="component" value="Unassembled WGS sequence"/>
</dbReference>
<reference evidence="3 5" key="2">
    <citation type="submission" date="2019-07" db="EMBL/GenBank/DDBJ databases">
        <title>Genomic Encyclopedia of Archaeal and Bacterial Type Strains, Phase II (KMG-II): from individual species to whole genera.</title>
        <authorList>
            <person name="Goeker M."/>
        </authorList>
    </citation>
    <scope>NUCLEOTIDE SEQUENCE [LARGE SCALE GENOMIC DNA]</scope>
    <source>
        <strain evidence="3 5">DSM 3754</strain>
    </source>
</reference>
<sequence length="301" mass="30468">MTWDAVGALDDALAETRALLTPLDLGVWSRLAVITLFAGLSAPQTPTVSVDAPPNAVINVAQAVTTAEIRLAVAAIGVTVVVVATVAAALGAVMEFVLVAAARSQVVRIAAPFRAHLAAGLRLLAFRIVIVGCGLVATALVASPIGAALAFDQAWWLLALVVTLPLGVVVGVGAALASEFTTAFVVPLMAADGCGVREGWRRLSPVVRADWQEFAVYVLVKTVLLFGASIAVGFCVAVIVVPFGAGALLAGAVSGGGAAVLAVTGVVGVVAVAAVSVVSMTFLRYHSLLVLDRSAVAFALR</sequence>
<proteinExistence type="predicted"/>
<keyword evidence="1" id="KW-0812">Transmembrane</keyword>
<evidence type="ECO:0000313" key="2">
    <source>
        <dbReference type="EMBL" id="QCC44819.1"/>
    </source>
</evidence>
<evidence type="ECO:0000256" key="1">
    <source>
        <dbReference type="SAM" id="Phobius"/>
    </source>
</evidence>
<evidence type="ECO:0000313" key="3">
    <source>
        <dbReference type="EMBL" id="TYO75597.1"/>
    </source>
</evidence>
<feature type="transmembrane region" description="Helical" evidence="1">
    <location>
        <begin position="69"/>
        <end position="102"/>
    </location>
</feature>
<dbReference type="GeneID" id="39855001"/>
<dbReference type="EMBL" id="VRYN01000004">
    <property type="protein sequence ID" value="TYO75597.1"/>
    <property type="molecule type" value="Genomic_DNA"/>
</dbReference>
<keyword evidence="1" id="KW-1133">Transmembrane helix</keyword>
<accession>A0A4D6GST8</accession>
<keyword evidence="1" id="KW-0472">Membrane</keyword>
<evidence type="ECO:0000313" key="5">
    <source>
        <dbReference type="Proteomes" id="UP000323075"/>
    </source>
</evidence>
<reference evidence="2 4" key="1">
    <citation type="journal article" date="2019" name="Microbiol. Resour. Announc.">
        <title>The Genome Sequence of the Halobacterium salinarum Type Strain Is Closely Related to That of Laboratory Strains NRC-1 and R1.</title>
        <authorList>
            <person name="Pfeiffer F."/>
            <person name="Marchfelder A."/>
            <person name="Habermann B."/>
            <person name="Dyall-Smith M.L."/>
        </authorList>
    </citation>
    <scope>NUCLEOTIDE SEQUENCE [LARGE SCALE GENOMIC DNA]</scope>
    <source>
        <strain evidence="2">91-R6</strain>
        <strain evidence="4">ATCC 33171 / DSM 3754 / JCM 8978 / NBRC 102687 / NCIMB 764 / 91-R6</strain>
    </source>
</reference>
<feature type="transmembrane region" description="Helical" evidence="1">
    <location>
        <begin position="223"/>
        <end position="252"/>
    </location>
</feature>
<feature type="transmembrane region" description="Helical" evidence="1">
    <location>
        <begin position="154"/>
        <end position="177"/>
    </location>
</feature>
<dbReference type="Proteomes" id="UP000296216">
    <property type="component" value="Chromosome"/>
</dbReference>
<dbReference type="AlphaFoldDB" id="A0A4D6GST8"/>
<dbReference type="InterPro" id="IPR055966">
    <property type="entry name" value="DUF7544"/>
</dbReference>